<evidence type="ECO:0000256" key="7">
    <source>
        <dbReference type="ARBA" id="ARBA00023014"/>
    </source>
</evidence>
<comment type="cofactor">
    <cofactor evidence="1">
        <name>[4Fe-4S] cluster</name>
        <dbReference type="ChEBI" id="CHEBI:49883"/>
    </cofactor>
</comment>
<dbReference type="Pfam" id="PF04055">
    <property type="entry name" value="Radical_SAM"/>
    <property type="match status" value="1"/>
</dbReference>
<feature type="domain" description="B12-binding" evidence="8">
    <location>
        <begin position="1"/>
        <end position="49"/>
    </location>
</feature>
<feature type="domain" description="Radical SAM core" evidence="9">
    <location>
        <begin position="97"/>
        <end position="268"/>
    </location>
</feature>
<proteinExistence type="predicted"/>
<feature type="non-terminal residue" evidence="10">
    <location>
        <position position="268"/>
    </location>
</feature>
<dbReference type="CDD" id="cd01335">
    <property type="entry name" value="Radical_SAM"/>
    <property type="match status" value="1"/>
</dbReference>
<reference evidence="10" key="1">
    <citation type="journal article" date="2014" name="Front. Microbiol.">
        <title>High frequency of phylogenetically diverse reductive dehalogenase-homologous genes in deep subseafloor sedimentary metagenomes.</title>
        <authorList>
            <person name="Kawai M."/>
            <person name="Futagami T."/>
            <person name="Toyoda A."/>
            <person name="Takaki Y."/>
            <person name="Nishi S."/>
            <person name="Hori S."/>
            <person name="Arai W."/>
            <person name="Tsubouchi T."/>
            <person name="Morono Y."/>
            <person name="Uchiyama I."/>
            <person name="Ito T."/>
            <person name="Fujiyama A."/>
            <person name="Inagaki F."/>
            <person name="Takami H."/>
        </authorList>
    </citation>
    <scope>NUCLEOTIDE SEQUENCE</scope>
    <source>
        <strain evidence="10">Expedition CK06-06</strain>
    </source>
</reference>
<dbReference type="GO" id="GO:0031419">
    <property type="term" value="F:cobalamin binding"/>
    <property type="evidence" value="ECO:0007669"/>
    <property type="project" value="InterPro"/>
</dbReference>
<dbReference type="AlphaFoldDB" id="X0VBQ5"/>
<dbReference type="SMART" id="SM00729">
    <property type="entry name" value="Elp3"/>
    <property type="match status" value="1"/>
</dbReference>
<keyword evidence="2" id="KW-0489">Methyltransferase</keyword>
<dbReference type="Gene3D" id="3.40.50.280">
    <property type="entry name" value="Cobalamin-binding domain"/>
    <property type="match status" value="1"/>
</dbReference>
<feature type="non-terminal residue" evidence="10">
    <location>
        <position position="1"/>
    </location>
</feature>
<accession>X0VBQ5</accession>
<dbReference type="InterPro" id="IPR034466">
    <property type="entry name" value="Methyltransferase_Class_B"/>
</dbReference>
<dbReference type="SUPFAM" id="SSF102114">
    <property type="entry name" value="Radical SAM enzymes"/>
    <property type="match status" value="1"/>
</dbReference>
<dbReference type="InterPro" id="IPR023404">
    <property type="entry name" value="rSAM_horseshoe"/>
</dbReference>
<dbReference type="EMBL" id="BARS01024610">
    <property type="protein sequence ID" value="GAG09913.1"/>
    <property type="molecule type" value="Genomic_DNA"/>
</dbReference>
<dbReference type="GO" id="GO:0051539">
    <property type="term" value="F:4 iron, 4 sulfur cluster binding"/>
    <property type="evidence" value="ECO:0007669"/>
    <property type="project" value="UniProtKB-KW"/>
</dbReference>
<evidence type="ECO:0000256" key="3">
    <source>
        <dbReference type="ARBA" id="ARBA00022679"/>
    </source>
</evidence>
<dbReference type="PANTHER" id="PTHR43409:SF7">
    <property type="entry name" value="BLL1977 PROTEIN"/>
    <property type="match status" value="1"/>
</dbReference>
<dbReference type="PROSITE" id="PS51918">
    <property type="entry name" value="RADICAL_SAM"/>
    <property type="match status" value="1"/>
</dbReference>
<name>X0VBQ5_9ZZZZ</name>
<dbReference type="SFLD" id="SFLDG01123">
    <property type="entry name" value="methyltransferase_(Class_B)"/>
    <property type="match status" value="1"/>
</dbReference>
<keyword evidence="5" id="KW-0479">Metal-binding</keyword>
<evidence type="ECO:0000256" key="4">
    <source>
        <dbReference type="ARBA" id="ARBA00022691"/>
    </source>
</evidence>
<dbReference type="GO" id="GO:0046872">
    <property type="term" value="F:metal ion binding"/>
    <property type="evidence" value="ECO:0007669"/>
    <property type="project" value="UniProtKB-KW"/>
</dbReference>
<evidence type="ECO:0000259" key="8">
    <source>
        <dbReference type="PROSITE" id="PS51332"/>
    </source>
</evidence>
<dbReference type="InterPro" id="IPR006638">
    <property type="entry name" value="Elp3/MiaA/NifB-like_rSAM"/>
</dbReference>
<dbReference type="SFLD" id="SFLDS00029">
    <property type="entry name" value="Radical_SAM"/>
    <property type="match status" value="1"/>
</dbReference>
<dbReference type="InterPro" id="IPR058240">
    <property type="entry name" value="rSAM_sf"/>
</dbReference>
<keyword evidence="6" id="KW-0408">Iron</keyword>
<evidence type="ECO:0000259" key="9">
    <source>
        <dbReference type="PROSITE" id="PS51918"/>
    </source>
</evidence>
<dbReference type="PROSITE" id="PS51332">
    <property type="entry name" value="B12_BINDING"/>
    <property type="match status" value="1"/>
</dbReference>
<dbReference type="PANTHER" id="PTHR43409">
    <property type="entry name" value="ANAEROBIC MAGNESIUM-PROTOPORPHYRIN IX MONOMETHYL ESTER CYCLASE-RELATED"/>
    <property type="match status" value="1"/>
</dbReference>
<comment type="caution">
    <text evidence="10">The sequence shown here is derived from an EMBL/GenBank/DDBJ whole genome shotgun (WGS) entry which is preliminary data.</text>
</comment>
<dbReference type="InterPro" id="IPR051198">
    <property type="entry name" value="BchE-like"/>
</dbReference>
<evidence type="ECO:0000313" key="10">
    <source>
        <dbReference type="EMBL" id="GAG09913.1"/>
    </source>
</evidence>
<evidence type="ECO:0000256" key="5">
    <source>
        <dbReference type="ARBA" id="ARBA00022723"/>
    </source>
</evidence>
<protein>
    <submittedName>
        <fullName evidence="10">Uncharacterized protein</fullName>
    </submittedName>
</protein>
<dbReference type="SFLD" id="SFLDG01082">
    <property type="entry name" value="B12-binding_domain_containing"/>
    <property type="match status" value="1"/>
</dbReference>
<sequence length="268" mass="30042">TIILGGAHATLLPNETLVSAPEIDVVVKGEGENTFIELLQALEYKRPLSKILGISYRKDGKTVSTPERSTNVDLDSLPFLAYHLLPWQRYKPHPPHGRALPFTAMITSRGCPYRCSYCSKPIFGNKFRGQSPERVVEEIAYYKDNFGVKEIAFYDDVFTLNKKRAHAIADEIIKRGLKICWTCETRVNLVDKELLRHIKQSGCYAIAYGIESASQEILDALNKDITFEQVEEAVGIAQEVGLQIIGYFMIGSPGESPETIAKTIQFAR</sequence>
<organism evidence="10">
    <name type="scientific">marine sediment metagenome</name>
    <dbReference type="NCBI Taxonomy" id="412755"/>
    <lineage>
        <taxon>unclassified sequences</taxon>
        <taxon>metagenomes</taxon>
        <taxon>ecological metagenomes</taxon>
    </lineage>
</organism>
<dbReference type="GO" id="GO:0003824">
    <property type="term" value="F:catalytic activity"/>
    <property type="evidence" value="ECO:0007669"/>
    <property type="project" value="InterPro"/>
</dbReference>
<keyword evidence="7" id="KW-0411">Iron-sulfur</keyword>
<dbReference type="InterPro" id="IPR006158">
    <property type="entry name" value="Cobalamin-bd"/>
</dbReference>
<keyword evidence="3" id="KW-0808">Transferase</keyword>
<dbReference type="Gene3D" id="3.80.30.20">
    <property type="entry name" value="tm_1862 like domain"/>
    <property type="match status" value="1"/>
</dbReference>
<evidence type="ECO:0000256" key="1">
    <source>
        <dbReference type="ARBA" id="ARBA00001966"/>
    </source>
</evidence>
<keyword evidence="4" id="KW-0949">S-adenosyl-L-methionine</keyword>
<evidence type="ECO:0000256" key="6">
    <source>
        <dbReference type="ARBA" id="ARBA00023004"/>
    </source>
</evidence>
<dbReference type="InterPro" id="IPR007197">
    <property type="entry name" value="rSAM"/>
</dbReference>
<gene>
    <name evidence="10" type="ORF">S01H1_39051</name>
</gene>
<evidence type="ECO:0000256" key="2">
    <source>
        <dbReference type="ARBA" id="ARBA00022603"/>
    </source>
</evidence>